<dbReference type="Pfam" id="PF06996">
    <property type="entry name" value="T6SS_TssG"/>
    <property type="match status" value="1"/>
</dbReference>
<sequence>MAGADRSALHDVMAQDDAPRFNFFQLVEVLSRFEQMDLEAETDRLPAQEKIRFKSAASLGFPASDVLQVSQDQVGRHQLEVAFLGLHGSQSPMPGYYLDDLAWEYAQGEPKLGLFLDFFHHRLLTLLHRGWRKYRYHVRFQDNGSDGFSRLMFALVGLGNQAVRDSLPVNRAKMLSYAGMLASPSRSPEVVAGLVSHCFDLEDVVLEAWQARKVAVHPEQQNRLGRANVRLGGELVLGDKVNDCAGKFVLRINALSFERFLSFLPNGEHFQPLVRFVSFILRDQLAWDLRLGFGEEQARGLRLGDEQSGRLGWSSFLGQPPVDPYVTICVQE</sequence>
<dbReference type="PANTHER" id="PTHR35564:SF3">
    <property type="entry name" value="TYPE VI SECRETION SYSTEM BASEPLATE SUBUNIT TSSG"/>
    <property type="match status" value="1"/>
</dbReference>
<gene>
    <name evidence="1" type="primary">tssG</name>
    <name evidence="1" type="ORF">J2R62_00160</name>
</gene>
<organism evidence="1 2">
    <name type="scientific">Plesiomonas shigelloides</name>
    <name type="common">Aeromonas shigelloides</name>
    <dbReference type="NCBI Taxonomy" id="703"/>
    <lineage>
        <taxon>Bacteria</taxon>
        <taxon>Pseudomonadati</taxon>
        <taxon>Pseudomonadota</taxon>
        <taxon>Gammaproteobacteria</taxon>
        <taxon>Enterobacterales</taxon>
        <taxon>Enterobacteriaceae</taxon>
        <taxon>Plesiomonas</taxon>
    </lineage>
</organism>
<dbReference type="AlphaFoldDB" id="A0A8I2B367"/>
<protein>
    <submittedName>
        <fullName evidence="1">Type VI secretion system baseplate subunit TssG</fullName>
    </submittedName>
</protein>
<proteinExistence type="predicted"/>
<dbReference type="PANTHER" id="PTHR35564">
    <property type="match status" value="1"/>
</dbReference>
<dbReference type="NCBIfam" id="TIGR03347">
    <property type="entry name" value="VI_chp_1"/>
    <property type="match status" value="1"/>
</dbReference>
<evidence type="ECO:0000313" key="2">
    <source>
        <dbReference type="Proteomes" id="UP000664658"/>
    </source>
</evidence>
<comment type="caution">
    <text evidence="1">The sequence shown here is derived from an EMBL/GenBank/DDBJ whole genome shotgun (WGS) entry which is preliminary data.</text>
</comment>
<dbReference type="Proteomes" id="UP000664658">
    <property type="component" value="Unassembled WGS sequence"/>
</dbReference>
<dbReference type="RefSeq" id="WP_207541358.1">
    <property type="nucleotide sequence ID" value="NZ_JAFNAA010000001.1"/>
</dbReference>
<dbReference type="InterPro" id="IPR010732">
    <property type="entry name" value="T6SS_TssG-like"/>
</dbReference>
<accession>A0A8I2B367</accession>
<evidence type="ECO:0000313" key="1">
    <source>
        <dbReference type="EMBL" id="MBO1106645.1"/>
    </source>
</evidence>
<name>A0A8I2B367_PLESH</name>
<dbReference type="EMBL" id="JAFNAA010000001">
    <property type="protein sequence ID" value="MBO1106645.1"/>
    <property type="molecule type" value="Genomic_DNA"/>
</dbReference>
<reference evidence="1" key="1">
    <citation type="submission" date="2021-03" db="EMBL/GenBank/DDBJ databases">
        <title>Plesiomonas shigelloides zfcc0051, isolated from zebrafish feces.</title>
        <authorList>
            <person name="Vanderhoek Z."/>
            <person name="Gaulke C."/>
        </authorList>
    </citation>
    <scope>NUCLEOTIDE SEQUENCE</scope>
    <source>
        <strain evidence="1">Zfcc0051</strain>
    </source>
</reference>